<accession>A0AAU6VJ69</accession>
<dbReference type="NCBIfam" id="NF033650">
    <property type="entry name" value="ANR_neg_reg"/>
    <property type="match status" value="1"/>
</dbReference>
<evidence type="ECO:0000313" key="1">
    <source>
        <dbReference type="EMBL" id="XAG86502.1"/>
    </source>
</evidence>
<dbReference type="AlphaFoldDB" id="A0AAU6VJ69"/>
<dbReference type="EMBL" id="CP095351">
    <property type="protein sequence ID" value="XAG86502.1"/>
    <property type="molecule type" value="Genomic_DNA"/>
</dbReference>
<gene>
    <name evidence="1" type="ORF">MRM63_15440</name>
</gene>
<dbReference type="InterPro" id="IPR047666">
    <property type="entry name" value="ANR_neg_reg"/>
</dbReference>
<reference evidence="1" key="1">
    <citation type="submission" date="2022-03" db="EMBL/GenBank/DDBJ databases">
        <title>Sea Food Isolates.</title>
        <authorList>
            <person name="Li c."/>
        </authorList>
    </citation>
    <scope>NUCLEOTIDE SEQUENCE</scope>
    <source>
        <strain evidence="1">19MO03SA05</strain>
    </source>
</reference>
<protein>
    <submittedName>
        <fullName evidence="1">ANR family transcriptional regulator</fullName>
    </submittedName>
</protein>
<name>A0AAU6VJ69_UNCXX</name>
<organism evidence="1">
    <name type="scientific">bacterium 19MO03SA05</name>
    <dbReference type="NCBI Taxonomy" id="2920620"/>
    <lineage>
        <taxon>Bacteria</taxon>
    </lineage>
</organism>
<sequence>MTENADYKEAAEAAAEAERNNRWKAAAALWMNAYFQARKDLNANWANSRSEYCIKRYKEARHA</sequence>
<proteinExistence type="predicted"/>